<keyword evidence="3" id="KW-1185">Reference proteome</keyword>
<name>A0AAD8JUW1_TARER</name>
<accession>A0AAD8JUW1</accession>
<dbReference type="InterPro" id="IPR029052">
    <property type="entry name" value="Metallo-depent_PP-like"/>
</dbReference>
<gene>
    <name evidence="2" type="ORF">QVD17_37811</name>
</gene>
<comment type="caution">
    <text evidence="2">The sequence shown here is derived from an EMBL/GenBank/DDBJ whole genome shotgun (WGS) entry which is preliminary data.</text>
</comment>
<dbReference type="PANTHER" id="PTHR47680">
    <property type="entry name" value="SHEWANELLA-LIKE PROTEIN PHOSPHATASE 2"/>
    <property type="match status" value="1"/>
</dbReference>
<dbReference type="AlphaFoldDB" id="A0AAD8JUW1"/>
<protein>
    <recommendedName>
        <fullName evidence="1">Calcineurin-like phosphoesterase domain-containing protein</fullName>
    </recommendedName>
</protein>
<dbReference type="SUPFAM" id="SSF56300">
    <property type="entry name" value="Metallo-dependent phosphatases"/>
    <property type="match status" value="1"/>
</dbReference>
<sequence length="385" mass="42416">MSSNDTCKNLPNIISSFIDTFVDFTVAGIFLPPSPPPPPPFQTTYPPADRLIAVGDLHGDLSKSKQALRLAGLIDSDDNWSGGSATLVQVGDIFDRGGQELKILYFLEKLKRQATKNGGCVVTMNGNHEIMNIDGNFFCTQPSGLDEFKNWAFWYTIGNNMKTLCNVVHKNSTNQTAPDDLYHGIPFSFPGVKEEYADGFRARIAALRPKGPIAVRFLSKNLTVVVVGGSVFVHGGLLARHVDYGLEKINNDVRDWIMGLKEKVCDDMVRSRESMVWLRKFSNEAVGECDCGLLEHVLATIPGARRMVIGHTIQSRGINAVCGNKGVRIDVGLSKGCVDGLPEVLEIRRDSDLRILRSRQGCDRLGREELVAPEKDLPMEVEVKA</sequence>
<dbReference type="Proteomes" id="UP001229421">
    <property type="component" value="Unassembled WGS sequence"/>
</dbReference>
<dbReference type="GO" id="GO:0016787">
    <property type="term" value="F:hydrolase activity"/>
    <property type="evidence" value="ECO:0007669"/>
    <property type="project" value="InterPro"/>
</dbReference>
<dbReference type="InterPro" id="IPR004843">
    <property type="entry name" value="Calcineurin-like_PHP"/>
</dbReference>
<reference evidence="2" key="1">
    <citation type="journal article" date="2023" name="bioRxiv">
        <title>Improved chromosome-level genome assembly for marigold (Tagetes erecta).</title>
        <authorList>
            <person name="Jiang F."/>
            <person name="Yuan L."/>
            <person name="Wang S."/>
            <person name="Wang H."/>
            <person name="Xu D."/>
            <person name="Wang A."/>
            <person name="Fan W."/>
        </authorList>
    </citation>
    <scope>NUCLEOTIDE SEQUENCE</scope>
    <source>
        <strain evidence="2">WSJ</strain>
        <tissue evidence="2">Leaf</tissue>
    </source>
</reference>
<proteinExistence type="predicted"/>
<dbReference type="Pfam" id="PF00149">
    <property type="entry name" value="Metallophos"/>
    <property type="match status" value="1"/>
</dbReference>
<feature type="domain" description="Calcineurin-like phosphoesterase" evidence="1">
    <location>
        <begin position="50"/>
        <end position="171"/>
    </location>
</feature>
<organism evidence="2 3">
    <name type="scientific">Tagetes erecta</name>
    <name type="common">African marigold</name>
    <dbReference type="NCBI Taxonomy" id="13708"/>
    <lineage>
        <taxon>Eukaryota</taxon>
        <taxon>Viridiplantae</taxon>
        <taxon>Streptophyta</taxon>
        <taxon>Embryophyta</taxon>
        <taxon>Tracheophyta</taxon>
        <taxon>Spermatophyta</taxon>
        <taxon>Magnoliopsida</taxon>
        <taxon>eudicotyledons</taxon>
        <taxon>Gunneridae</taxon>
        <taxon>Pentapetalae</taxon>
        <taxon>asterids</taxon>
        <taxon>campanulids</taxon>
        <taxon>Asterales</taxon>
        <taxon>Asteraceae</taxon>
        <taxon>Asteroideae</taxon>
        <taxon>Heliantheae alliance</taxon>
        <taxon>Tageteae</taxon>
        <taxon>Tagetes</taxon>
    </lineage>
</organism>
<dbReference type="Gene3D" id="3.60.21.10">
    <property type="match status" value="1"/>
</dbReference>
<evidence type="ECO:0000259" key="1">
    <source>
        <dbReference type="Pfam" id="PF00149"/>
    </source>
</evidence>
<dbReference type="PANTHER" id="PTHR47680:SF3">
    <property type="entry name" value="METALLO-DEPENDENT PHOSPHATASE-LIKE PROTEIN-RELATED"/>
    <property type="match status" value="1"/>
</dbReference>
<evidence type="ECO:0000313" key="2">
    <source>
        <dbReference type="EMBL" id="KAK1411264.1"/>
    </source>
</evidence>
<evidence type="ECO:0000313" key="3">
    <source>
        <dbReference type="Proteomes" id="UP001229421"/>
    </source>
</evidence>
<dbReference type="EMBL" id="JAUHHV010000010">
    <property type="protein sequence ID" value="KAK1411264.1"/>
    <property type="molecule type" value="Genomic_DNA"/>
</dbReference>